<dbReference type="GO" id="GO:0016020">
    <property type="term" value="C:membrane"/>
    <property type="evidence" value="ECO:0007669"/>
    <property type="project" value="UniProtKB-SubCell"/>
</dbReference>
<evidence type="ECO:0000256" key="4">
    <source>
        <dbReference type="ARBA" id="ARBA00023136"/>
    </source>
</evidence>
<protein>
    <submittedName>
        <fullName evidence="7">Glycosyl transferase, family 14</fullName>
    </submittedName>
</protein>
<dbReference type="Pfam" id="PF02485">
    <property type="entry name" value="Branch"/>
    <property type="match status" value="1"/>
</dbReference>
<dbReference type="InterPro" id="IPR044174">
    <property type="entry name" value="BC10-like"/>
</dbReference>
<dbReference type="EMBL" id="PKPP01006956">
    <property type="protein sequence ID" value="PWA54822.1"/>
    <property type="molecule type" value="Genomic_DNA"/>
</dbReference>
<gene>
    <name evidence="7" type="ORF">CTI12_AA434240</name>
</gene>
<comment type="subcellular location">
    <subcellularLocation>
        <location evidence="1">Membrane</location>
        <topology evidence="1">Single-pass type II membrane protein</topology>
    </subcellularLocation>
</comment>
<organism evidence="7 8">
    <name type="scientific">Artemisia annua</name>
    <name type="common">Sweet wormwood</name>
    <dbReference type="NCBI Taxonomy" id="35608"/>
    <lineage>
        <taxon>Eukaryota</taxon>
        <taxon>Viridiplantae</taxon>
        <taxon>Streptophyta</taxon>
        <taxon>Embryophyta</taxon>
        <taxon>Tracheophyta</taxon>
        <taxon>Spermatophyta</taxon>
        <taxon>Magnoliopsida</taxon>
        <taxon>eudicotyledons</taxon>
        <taxon>Gunneridae</taxon>
        <taxon>Pentapetalae</taxon>
        <taxon>asterids</taxon>
        <taxon>campanulids</taxon>
        <taxon>Asterales</taxon>
        <taxon>Asteraceae</taxon>
        <taxon>Asteroideae</taxon>
        <taxon>Anthemideae</taxon>
        <taxon>Artemisiinae</taxon>
        <taxon>Artemisia</taxon>
    </lineage>
</organism>
<dbReference type="PANTHER" id="PTHR31042:SF139">
    <property type="entry name" value="GLYCOSYL TRANSFERASE, FAMILY 14"/>
    <property type="match status" value="1"/>
</dbReference>
<dbReference type="STRING" id="35608.A0A2U1M0N0"/>
<dbReference type="Proteomes" id="UP000245207">
    <property type="component" value="Unassembled WGS sequence"/>
</dbReference>
<comment type="caution">
    <text evidence="7">The sequence shown here is derived from an EMBL/GenBank/DDBJ whole genome shotgun (WGS) entry which is preliminary data.</text>
</comment>
<proteinExistence type="predicted"/>
<sequence length="359" mass="41293">MTSSLTTANTPLIPITILIILILPGLFYLAPHILPPPKSPPVTFPEELQDLTLFRRATTPDPRKSRLGSTNSKPKIAFLFLTNSDLHFAPLWEIFFNGSSSRSLFNVYVHADPTVVPKVNIPGGVFTKDRFIAAKKTFRGTATLIAAARRLLAAALLDDPLNEFFTLISQQCIPLHSFGYFYNALFEADKHQVAELRFLKYKSFIEIVSKDPYILDRYNARGENAMLPEVTFEKFRMGSQFWTMTRRHALVVVADRKLWKKFRMHCLRPQSCYPEEHYFPTLLSMEDPDGCTSYTLTRVNWTDSVNGHPRTYYPNEVSPGLIHELRRSNFTNSYMFARKFSPDCLEPLMKMAYQVIFRD</sequence>
<evidence type="ECO:0000256" key="6">
    <source>
        <dbReference type="SAM" id="Phobius"/>
    </source>
</evidence>
<keyword evidence="3 7" id="KW-0808">Transferase</keyword>
<dbReference type="InterPro" id="IPR003406">
    <property type="entry name" value="Glyco_trans_14"/>
</dbReference>
<keyword evidence="6" id="KW-1133">Transmembrane helix</keyword>
<evidence type="ECO:0000256" key="3">
    <source>
        <dbReference type="ARBA" id="ARBA00022679"/>
    </source>
</evidence>
<evidence type="ECO:0000256" key="1">
    <source>
        <dbReference type="ARBA" id="ARBA00004606"/>
    </source>
</evidence>
<keyword evidence="4 6" id="KW-0472">Membrane</keyword>
<keyword evidence="8" id="KW-1185">Reference proteome</keyword>
<accession>A0A2U1M0N0</accession>
<reference evidence="7 8" key="1">
    <citation type="journal article" date="2018" name="Mol. Plant">
        <title>The genome of Artemisia annua provides insight into the evolution of Asteraceae family and artemisinin biosynthesis.</title>
        <authorList>
            <person name="Shen Q."/>
            <person name="Zhang L."/>
            <person name="Liao Z."/>
            <person name="Wang S."/>
            <person name="Yan T."/>
            <person name="Shi P."/>
            <person name="Liu M."/>
            <person name="Fu X."/>
            <person name="Pan Q."/>
            <person name="Wang Y."/>
            <person name="Lv Z."/>
            <person name="Lu X."/>
            <person name="Zhang F."/>
            <person name="Jiang W."/>
            <person name="Ma Y."/>
            <person name="Chen M."/>
            <person name="Hao X."/>
            <person name="Li L."/>
            <person name="Tang Y."/>
            <person name="Lv G."/>
            <person name="Zhou Y."/>
            <person name="Sun X."/>
            <person name="Brodelius P.E."/>
            <person name="Rose J.K.C."/>
            <person name="Tang K."/>
        </authorList>
    </citation>
    <scope>NUCLEOTIDE SEQUENCE [LARGE SCALE GENOMIC DNA]</scope>
    <source>
        <strain evidence="8">cv. Huhao1</strain>
        <tissue evidence="7">Leaf</tissue>
    </source>
</reference>
<dbReference type="OrthoDB" id="191334at2759"/>
<evidence type="ECO:0000313" key="8">
    <source>
        <dbReference type="Proteomes" id="UP000245207"/>
    </source>
</evidence>
<keyword evidence="6" id="KW-0812">Transmembrane</keyword>
<dbReference type="PANTHER" id="PTHR31042">
    <property type="entry name" value="CORE-2/I-BRANCHING BETA-1,6-N-ACETYLGLUCOSAMINYLTRANSFERASE FAMILY PROTEIN-RELATED"/>
    <property type="match status" value="1"/>
</dbReference>
<feature type="transmembrane region" description="Helical" evidence="6">
    <location>
        <begin position="12"/>
        <end position="30"/>
    </location>
</feature>
<keyword evidence="2" id="KW-0328">Glycosyltransferase</keyword>
<evidence type="ECO:0000256" key="2">
    <source>
        <dbReference type="ARBA" id="ARBA00022676"/>
    </source>
</evidence>
<name>A0A2U1M0N0_ARTAN</name>
<dbReference type="GO" id="GO:0016757">
    <property type="term" value="F:glycosyltransferase activity"/>
    <property type="evidence" value="ECO:0007669"/>
    <property type="project" value="UniProtKB-KW"/>
</dbReference>
<keyword evidence="5" id="KW-0325">Glycoprotein</keyword>
<evidence type="ECO:0000256" key="5">
    <source>
        <dbReference type="ARBA" id="ARBA00023180"/>
    </source>
</evidence>
<dbReference type="AlphaFoldDB" id="A0A2U1M0N0"/>
<evidence type="ECO:0000313" key="7">
    <source>
        <dbReference type="EMBL" id="PWA54822.1"/>
    </source>
</evidence>